<comment type="similarity">
    <text evidence="1">Belongs to the CvfB family.</text>
</comment>
<dbReference type="InterPro" id="IPR012340">
    <property type="entry name" value="NA-bd_OB-fold"/>
</dbReference>
<dbReference type="Proteomes" id="UP000006238">
    <property type="component" value="Unassembled WGS sequence"/>
</dbReference>
<dbReference type="SMART" id="SM00316">
    <property type="entry name" value="S1"/>
    <property type="match status" value="3"/>
</dbReference>
<dbReference type="Gene3D" id="1.10.10.10">
    <property type="entry name" value="Winged helix-like DNA-binding domain superfamily/Winged helix DNA-binding domain"/>
    <property type="match status" value="1"/>
</dbReference>
<dbReference type="GeneID" id="98917477"/>
<reference evidence="3 4" key="1">
    <citation type="submission" date="2010-02" db="EMBL/GenBank/DDBJ databases">
        <authorList>
            <person name="Weinstock G."/>
            <person name="Sodergren E."/>
            <person name="Clifton S."/>
            <person name="Fulton L."/>
            <person name="Fulton B."/>
            <person name="Courtney L."/>
            <person name="Fronick C."/>
            <person name="Harrison M."/>
            <person name="Strong C."/>
            <person name="Farmer C."/>
            <person name="Delahaunty K."/>
            <person name="Markovic C."/>
            <person name="Hall O."/>
            <person name="Minx P."/>
            <person name="Tomlinson C."/>
            <person name="Mitreva M."/>
            <person name="Nelson J."/>
            <person name="Hou S."/>
            <person name="Wollam A."/>
            <person name="Pepin K.H."/>
            <person name="Johnson M."/>
            <person name="Bhonagiri V."/>
            <person name="Zhang X."/>
            <person name="Suruliraj S."/>
            <person name="Warren W."/>
            <person name="Chinwalla A."/>
            <person name="Mardis E.R."/>
            <person name="Wilson R.K."/>
        </authorList>
    </citation>
    <scope>NUCLEOTIDE SEQUENCE [LARGE SCALE GENOMIC DNA]</scope>
    <source>
        <strain evidence="3 4">DSM 2876</strain>
    </source>
</reference>
<dbReference type="SUPFAM" id="SSF50249">
    <property type="entry name" value="Nucleic acid-binding proteins"/>
    <property type="match status" value="1"/>
</dbReference>
<dbReference type="InterPro" id="IPR014464">
    <property type="entry name" value="CvfB_fam"/>
</dbReference>
<comment type="caution">
    <text evidence="3">The sequence shown here is derived from an EMBL/GenBank/DDBJ whole genome shotgun (WGS) entry which is preliminary data.</text>
</comment>
<dbReference type="InterPro" id="IPR040764">
    <property type="entry name" value="CvfB_WH"/>
</dbReference>
<sequence>MIEIGKKQPLMVVNKTEFGVYLGNEQEKVLLPGKYVDEDVETGDSLTVFVYRDSKDRLIATTLEPLITLGEVRVLKVKQNNKIGSFLDWGLEKDLFLPFKEQTAKVKEGMSYPVALYVDKSGRLCATMKIYHYLKTTDMYHTGDIVKGIAYERIDKFGMFVAVDCMYQGLIPNKALYGKIEIGDEIKATVSKVREDGKIELSVRGPAYLQLDEDGDRILKELDYNDGFLPLNDKSDPEIIKQKLEMSKAAFKRACGHLLKANKIDITDDGIRRR</sequence>
<dbReference type="InterPro" id="IPR039566">
    <property type="entry name" value="CvfB_S1_st"/>
</dbReference>
<dbReference type="GO" id="GO:0003676">
    <property type="term" value="F:nucleic acid binding"/>
    <property type="evidence" value="ECO:0007669"/>
    <property type="project" value="InterPro"/>
</dbReference>
<evidence type="ECO:0000313" key="4">
    <source>
        <dbReference type="Proteomes" id="UP000006238"/>
    </source>
</evidence>
<dbReference type="InterPro" id="IPR036388">
    <property type="entry name" value="WH-like_DNA-bd_sf"/>
</dbReference>
<dbReference type="AlphaFoldDB" id="D4S2V2"/>
<dbReference type="EMBL" id="ABWN01000040">
    <property type="protein sequence ID" value="EFF67557.1"/>
    <property type="molecule type" value="Genomic_DNA"/>
</dbReference>
<keyword evidence="4" id="KW-1185">Reference proteome</keyword>
<dbReference type="PROSITE" id="PS50126">
    <property type="entry name" value="S1"/>
    <property type="match status" value="1"/>
</dbReference>
<dbReference type="PANTHER" id="PTHR37296">
    <property type="entry name" value="CONSERVED VIRULENCE FACTOR B"/>
    <property type="match status" value="1"/>
</dbReference>
<name>D4S2V2_9FIRM</name>
<dbReference type="RefSeq" id="WP_005604575.1">
    <property type="nucleotide sequence ID" value="NZ_GG663524.1"/>
</dbReference>
<dbReference type="eggNOG" id="COG2996">
    <property type="taxonomic scope" value="Bacteria"/>
</dbReference>
<protein>
    <submittedName>
        <fullName evidence="3">S1 RNA binding domain protein</fullName>
    </submittedName>
</protein>
<dbReference type="STRING" id="45851.BHV86_05670"/>
<evidence type="ECO:0000259" key="2">
    <source>
        <dbReference type="PROSITE" id="PS50126"/>
    </source>
</evidence>
<dbReference type="Gene3D" id="2.40.50.140">
    <property type="entry name" value="Nucleic acid-binding proteins"/>
    <property type="match status" value="2"/>
</dbReference>
<feature type="domain" description="S1 motif" evidence="2">
    <location>
        <begin position="143"/>
        <end position="204"/>
    </location>
</feature>
<dbReference type="Pfam" id="PF13509">
    <property type="entry name" value="S1_2"/>
    <property type="match status" value="2"/>
</dbReference>
<organism evidence="3 4">
    <name type="scientific">Eshraghiella crossota DSM 2876</name>
    <dbReference type="NCBI Taxonomy" id="511680"/>
    <lineage>
        <taxon>Bacteria</taxon>
        <taxon>Bacillati</taxon>
        <taxon>Bacillota</taxon>
        <taxon>Clostridia</taxon>
        <taxon>Lachnospirales</taxon>
        <taxon>Lachnospiraceae</taxon>
        <taxon>Eshraghiella</taxon>
    </lineage>
</organism>
<dbReference type="PIRSF" id="PIRSF012524">
    <property type="entry name" value="YitL_S1"/>
    <property type="match status" value="1"/>
</dbReference>
<gene>
    <name evidence="3" type="ORF">BUTYVIB_02424</name>
</gene>
<dbReference type="InterPro" id="IPR003029">
    <property type="entry name" value="S1_domain"/>
</dbReference>
<dbReference type="Pfam" id="PF17783">
    <property type="entry name" value="WHD_CvfB"/>
    <property type="match status" value="1"/>
</dbReference>
<dbReference type="HOGENOM" id="CLU_064885_0_1_9"/>
<evidence type="ECO:0000256" key="1">
    <source>
        <dbReference type="PIRNR" id="PIRNR012524"/>
    </source>
</evidence>
<accession>D4S2V2</accession>
<proteinExistence type="inferred from homology"/>
<dbReference type="PANTHER" id="PTHR37296:SF1">
    <property type="entry name" value="CONSERVED VIRULENCE FACTOR B"/>
    <property type="match status" value="1"/>
</dbReference>
<evidence type="ECO:0000313" key="3">
    <source>
        <dbReference type="EMBL" id="EFF67557.1"/>
    </source>
</evidence>
<dbReference type="Pfam" id="PF00575">
    <property type="entry name" value="S1"/>
    <property type="match status" value="1"/>
</dbReference>